<comment type="similarity">
    <text evidence="1">Belongs to the LamB/PxpA family.</text>
</comment>
<keyword evidence="1" id="KW-0067">ATP-binding</keyword>
<dbReference type="PANTHER" id="PTHR30292:SF0">
    <property type="entry name" value="5-OXOPROLINASE SUBUNIT A"/>
    <property type="match status" value="1"/>
</dbReference>
<dbReference type="HAMAP" id="MF_00691">
    <property type="entry name" value="PxpA"/>
    <property type="match status" value="1"/>
</dbReference>
<dbReference type="Gene3D" id="3.20.20.370">
    <property type="entry name" value="Glycoside hydrolase/deacetylase"/>
    <property type="match status" value="1"/>
</dbReference>
<comment type="subunit">
    <text evidence="1">Forms a complex composed of PxpA, PxpB and PxpC.</text>
</comment>
<dbReference type="Pfam" id="PF03746">
    <property type="entry name" value="LamB_YcsF"/>
    <property type="match status" value="1"/>
</dbReference>
<dbReference type="InterPro" id="IPR011330">
    <property type="entry name" value="Glyco_hydro/deAcase_b/a-brl"/>
</dbReference>
<dbReference type="RefSeq" id="WP_066417759.1">
    <property type="nucleotide sequence ID" value="NZ_FKBS01000025.1"/>
</dbReference>
<keyword evidence="1" id="KW-0378">Hydrolase</keyword>
<sequence>MTSITLDMNCDMGESYGAWHMGNDEAVLKHVSSANIACGFHGGDPGTMRKTVAAALANGVAIGAHPSLQDLAGFGRRTIQISPQEAYDAMVYQVGALAGVAASQGARLHHVKAHGALYNMAAKDLELARALCQAVRDVDGDLVLYGLAGSRWIEAAASVGLRVAQEVFADRTYQADGSLTPRSRADAMITDLDQSIQQVLGMVRDGVVQATDGARVPLRPDTLCIHGDQPGAEAFAAGIRKALQEAGIEVRAM</sequence>
<accession>A0A157QTB1</accession>
<keyword evidence="1" id="KW-0547">Nucleotide-binding</keyword>
<dbReference type="CDD" id="cd10787">
    <property type="entry name" value="LamB_YcsF_like"/>
    <property type="match status" value="1"/>
</dbReference>
<dbReference type="AlphaFoldDB" id="A0A157QTB1"/>
<comment type="catalytic activity">
    <reaction evidence="1">
        <text>5-oxo-L-proline + ATP + 2 H2O = L-glutamate + ADP + phosphate + H(+)</text>
        <dbReference type="Rhea" id="RHEA:10348"/>
        <dbReference type="ChEBI" id="CHEBI:15377"/>
        <dbReference type="ChEBI" id="CHEBI:15378"/>
        <dbReference type="ChEBI" id="CHEBI:29985"/>
        <dbReference type="ChEBI" id="CHEBI:30616"/>
        <dbReference type="ChEBI" id="CHEBI:43474"/>
        <dbReference type="ChEBI" id="CHEBI:58402"/>
        <dbReference type="ChEBI" id="CHEBI:456216"/>
        <dbReference type="EC" id="3.5.2.9"/>
    </reaction>
</comment>
<dbReference type="NCBIfam" id="NF003816">
    <property type="entry name" value="PRK05406.1-5"/>
    <property type="match status" value="1"/>
</dbReference>
<dbReference type="OrthoDB" id="9773478at2"/>
<evidence type="ECO:0000313" key="2">
    <source>
        <dbReference type="EMBL" id="SAI49105.1"/>
    </source>
</evidence>
<comment type="function">
    <text evidence="1">Catalyzes the cleavage of 5-oxoproline to form L-glutamate coupled to the hydrolysis of ATP to ADP and inorganic phosphate.</text>
</comment>
<proteinExistence type="inferred from homology"/>
<dbReference type="Proteomes" id="UP000077037">
    <property type="component" value="Unassembled WGS sequence"/>
</dbReference>
<dbReference type="EMBL" id="FKBS01000025">
    <property type="protein sequence ID" value="SAI49105.1"/>
    <property type="molecule type" value="Genomic_DNA"/>
</dbReference>
<dbReference type="GO" id="GO:0017168">
    <property type="term" value="F:5-oxoprolinase (ATP-hydrolyzing) activity"/>
    <property type="evidence" value="ECO:0007669"/>
    <property type="project" value="UniProtKB-UniRule"/>
</dbReference>
<protein>
    <recommendedName>
        <fullName evidence="1">5-oxoprolinase subunit A</fullName>
        <shortName evidence="1">5-OPase subunit A</shortName>
        <ecNumber evidence="1">3.5.2.9</ecNumber>
    </recommendedName>
    <alternativeName>
        <fullName evidence="1">5-oxoprolinase (ATP-hydrolyzing) subunit A</fullName>
    </alternativeName>
</protein>
<dbReference type="PANTHER" id="PTHR30292">
    <property type="entry name" value="UNCHARACTERIZED PROTEIN YBGL-RELATED"/>
    <property type="match status" value="1"/>
</dbReference>
<organism evidence="2 3">
    <name type="scientific">Bordetella ansorpii</name>
    <dbReference type="NCBI Taxonomy" id="288768"/>
    <lineage>
        <taxon>Bacteria</taxon>
        <taxon>Pseudomonadati</taxon>
        <taxon>Pseudomonadota</taxon>
        <taxon>Betaproteobacteria</taxon>
        <taxon>Burkholderiales</taxon>
        <taxon>Alcaligenaceae</taxon>
        <taxon>Bordetella</taxon>
    </lineage>
</organism>
<dbReference type="NCBIfam" id="NF003814">
    <property type="entry name" value="PRK05406.1-3"/>
    <property type="match status" value="1"/>
</dbReference>
<gene>
    <name evidence="1" type="primary">pxpA</name>
    <name evidence="2" type="ORF">SAMEA1982600_04013</name>
</gene>
<dbReference type="GO" id="GO:0005975">
    <property type="term" value="P:carbohydrate metabolic process"/>
    <property type="evidence" value="ECO:0007669"/>
    <property type="project" value="InterPro"/>
</dbReference>
<dbReference type="EC" id="3.5.2.9" evidence="1"/>
<reference evidence="2 3" key="1">
    <citation type="submission" date="2016-03" db="EMBL/GenBank/DDBJ databases">
        <authorList>
            <consortium name="Pathogen Informatics"/>
        </authorList>
    </citation>
    <scope>NUCLEOTIDE SEQUENCE [LARGE SCALE GENOMIC DNA]</scope>
    <source>
        <strain evidence="2 3">NCTC13364</strain>
    </source>
</reference>
<name>A0A157QTB1_9BORD</name>
<evidence type="ECO:0000313" key="3">
    <source>
        <dbReference type="Proteomes" id="UP000077037"/>
    </source>
</evidence>
<evidence type="ECO:0000256" key="1">
    <source>
        <dbReference type="HAMAP-Rule" id="MF_00691"/>
    </source>
</evidence>
<dbReference type="InterPro" id="IPR005501">
    <property type="entry name" value="LamB/YcsF/PxpA-like"/>
</dbReference>
<dbReference type="SUPFAM" id="SSF88713">
    <property type="entry name" value="Glycoside hydrolase/deacetylase"/>
    <property type="match status" value="1"/>
</dbReference>
<dbReference type="GO" id="GO:0005524">
    <property type="term" value="F:ATP binding"/>
    <property type="evidence" value="ECO:0007669"/>
    <property type="project" value="UniProtKB-UniRule"/>
</dbReference>